<dbReference type="InterPro" id="IPR058240">
    <property type="entry name" value="rSAM_sf"/>
</dbReference>
<dbReference type="PROSITE" id="PS51918">
    <property type="entry name" value="RADICAL_SAM"/>
    <property type="match status" value="1"/>
</dbReference>
<evidence type="ECO:0000256" key="2">
    <source>
        <dbReference type="ARBA" id="ARBA00022691"/>
    </source>
</evidence>
<feature type="binding site" evidence="8">
    <location>
        <begin position="43"/>
        <end position="45"/>
    </location>
    <ligand>
        <name>S-adenosyl-L-methionine</name>
        <dbReference type="ChEBI" id="CHEBI:59789"/>
    </ligand>
</feature>
<dbReference type="GO" id="GO:0000287">
    <property type="term" value="F:magnesium ion binding"/>
    <property type="evidence" value="ECO:0007669"/>
    <property type="project" value="UniProtKB-UniRule"/>
</dbReference>
<dbReference type="Pfam" id="PF04055">
    <property type="entry name" value="Radical_SAM"/>
    <property type="match status" value="1"/>
</dbReference>
<accession>A0A1G9WXS4</accession>
<dbReference type="InterPro" id="IPR024924">
    <property type="entry name" value="7-CO-7-deazaguanine_synth-like"/>
</dbReference>
<evidence type="ECO:0000259" key="9">
    <source>
        <dbReference type="PROSITE" id="PS51918"/>
    </source>
</evidence>
<evidence type="ECO:0000256" key="7">
    <source>
        <dbReference type="ARBA" id="ARBA00023239"/>
    </source>
</evidence>
<evidence type="ECO:0000256" key="8">
    <source>
        <dbReference type="HAMAP-Rule" id="MF_00917"/>
    </source>
</evidence>
<keyword evidence="6 8" id="KW-0411">Iron-sulfur</keyword>
<protein>
    <recommendedName>
        <fullName evidence="8">7-carboxy-7-deazaguanine synthase</fullName>
        <shortName evidence="8">CDG synthase</shortName>
        <ecNumber evidence="8">4.3.99.3</ecNumber>
    </recommendedName>
    <alternativeName>
        <fullName evidence="8">Queuosine biosynthesis protein QueE</fullName>
    </alternativeName>
</protein>
<feature type="binding site" evidence="8">
    <location>
        <position position="33"/>
    </location>
    <ligand>
        <name>substrate</name>
    </ligand>
</feature>
<reference evidence="11" key="1">
    <citation type="submission" date="2016-10" db="EMBL/GenBank/DDBJ databases">
        <authorList>
            <person name="Varghese N."/>
            <person name="Submissions S."/>
        </authorList>
    </citation>
    <scope>NUCLEOTIDE SEQUENCE [LARGE SCALE GENOMIC DNA]</scope>
    <source>
        <strain evidence="11">M83</strain>
    </source>
</reference>
<evidence type="ECO:0000256" key="3">
    <source>
        <dbReference type="ARBA" id="ARBA00022723"/>
    </source>
</evidence>
<evidence type="ECO:0000256" key="1">
    <source>
        <dbReference type="ARBA" id="ARBA00022485"/>
    </source>
</evidence>
<dbReference type="RefSeq" id="WP_074521511.1">
    <property type="nucleotide sequence ID" value="NZ_FNHZ01000003.1"/>
</dbReference>
<comment type="caution">
    <text evidence="8">Lacks conserved residue(s) required for the propagation of feature annotation.</text>
</comment>
<keyword evidence="11" id="KW-1185">Reference proteome</keyword>
<dbReference type="Proteomes" id="UP000187651">
    <property type="component" value="Unassembled WGS sequence"/>
</dbReference>
<dbReference type="GO" id="GO:0016840">
    <property type="term" value="F:carbon-nitrogen lyase activity"/>
    <property type="evidence" value="ECO:0007669"/>
    <property type="project" value="UniProtKB-UniRule"/>
</dbReference>
<feature type="binding site" evidence="8">
    <location>
        <position position="79"/>
    </location>
    <ligand>
        <name>substrate</name>
    </ligand>
</feature>
<feature type="binding site" evidence="8">
    <location>
        <position position="37"/>
    </location>
    <ligand>
        <name>[4Fe-4S] cluster</name>
        <dbReference type="ChEBI" id="CHEBI:49883"/>
        <note>4Fe-4S-S-AdoMet</note>
    </ligand>
</feature>
<dbReference type="SFLD" id="SFLDS00029">
    <property type="entry name" value="Radical_SAM"/>
    <property type="match status" value="1"/>
</dbReference>
<keyword evidence="2 8" id="KW-0949">S-adenosyl-L-methionine</keyword>
<dbReference type="GO" id="GO:0051539">
    <property type="term" value="F:4 iron, 4 sulfur cluster binding"/>
    <property type="evidence" value="ECO:0007669"/>
    <property type="project" value="UniProtKB-UniRule"/>
</dbReference>
<dbReference type="PANTHER" id="PTHR42836:SF1">
    <property type="entry name" value="7-CARBOXY-7-DEAZAGUANINE SYNTHASE"/>
    <property type="match status" value="1"/>
</dbReference>
<dbReference type="InterPro" id="IPR013785">
    <property type="entry name" value="Aldolase_TIM"/>
</dbReference>
<feature type="domain" description="Radical SAM core" evidence="9">
    <location>
        <begin position="24"/>
        <end position="222"/>
    </location>
</feature>
<dbReference type="SUPFAM" id="SSF102114">
    <property type="entry name" value="Radical SAM enzymes"/>
    <property type="match status" value="1"/>
</dbReference>
<feature type="binding site" evidence="8">
    <location>
        <position position="46"/>
    </location>
    <ligand>
        <name>Mg(2+)</name>
        <dbReference type="ChEBI" id="CHEBI:18420"/>
    </ligand>
</feature>
<evidence type="ECO:0000256" key="5">
    <source>
        <dbReference type="ARBA" id="ARBA00023004"/>
    </source>
</evidence>
<comment type="catalytic activity">
    <reaction evidence="8">
        <text>6-carboxy-5,6,7,8-tetrahydropterin + H(+) = 7-carboxy-7-carbaguanine + NH4(+)</text>
        <dbReference type="Rhea" id="RHEA:27974"/>
        <dbReference type="ChEBI" id="CHEBI:15378"/>
        <dbReference type="ChEBI" id="CHEBI:28938"/>
        <dbReference type="ChEBI" id="CHEBI:61032"/>
        <dbReference type="ChEBI" id="CHEBI:61036"/>
        <dbReference type="EC" id="4.3.99.3"/>
    </reaction>
</comment>
<keyword evidence="4 8" id="KW-0460">Magnesium</keyword>
<feature type="binding site" evidence="8">
    <location>
        <position position="41"/>
    </location>
    <ligand>
        <name>[4Fe-4S] cluster</name>
        <dbReference type="ChEBI" id="CHEBI:49883"/>
        <note>4Fe-4S-S-AdoMet</note>
    </ligand>
</feature>
<feature type="binding site" evidence="8">
    <location>
        <position position="44"/>
    </location>
    <ligand>
        <name>[4Fe-4S] cluster</name>
        <dbReference type="ChEBI" id="CHEBI:49883"/>
        <note>4Fe-4S-S-AdoMet</note>
    </ligand>
</feature>
<dbReference type="Gene3D" id="3.20.20.70">
    <property type="entry name" value="Aldolase class I"/>
    <property type="match status" value="1"/>
</dbReference>
<comment type="subunit">
    <text evidence="8">Homodimer.</text>
</comment>
<name>A0A1G9WXS4_9FIRM</name>
<dbReference type="PANTHER" id="PTHR42836">
    <property type="entry name" value="7-CARBOXY-7-DEAZAGUANINE SYNTHASE"/>
    <property type="match status" value="1"/>
</dbReference>
<dbReference type="UniPathway" id="UPA00391"/>
<comment type="cofactor">
    <cofactor evidence="8">
        <name>Mg(2+)</name>
        <dbReference type="ChEBI" id="CHEBI:18420"/>
    </cofactor>
</comment>
<dbReference type="EC" id="4.3.99.3" evidence="8"/>
<comment type="function">
    <text evidence="8">Catalyzes the complex heterocyclic radical-mediated conversion of 6-carboxy-5,6,7,8-tetrahydropterin (CPH4) to 7-carboxy-7-deazaguanine (CDG), a step common to the biosynthetic pathways of all 7-deazapurine-containing compounds.</text>
</comment>
<dbReference type="InterPro" id="IPR023868">
    <property type="entry name" value="7-CO-7-deazaGua_synth_put_Clo"/>
</dbReference>
<comment type="cofactor">
    <cofactor evidence="8">
        <name>[4Fe-4S] cluster</name>
        <dbReference type="ChEBI" id="CHEBI:49883"/>
    </cofactor>
    <text evidence="8">Binds 1 [4Fe-4S] cluster. The cluster is coordinated with 3 cysteines and an exchangeable S-adenosyl-L-methionine.</text>
</comment>
<feature type="binding site" evidence="8">
    <location>
        <position position="81"/>
    </location>
    <ligand>
        <name>S-adenosyl-L-methionine</name>
        <dbReference type="ChEBI" id="CHEBI:59789"/>
    </ligand>
</feature>
<keyword evidence="5 8" id="KW-0408">Iron</keyword>
<evidence type="ECO:0000313" key="10">
    <source>
        <dbReference type="EMBL" id="SDM88885.1"/>
    </source>
</evidence>
<dbReference type="EMBL" id="FNHZ01000003">
    <property type="protein sequence ID" value="SDM88885.1"/>
    <property type="molecule type" value="Genomic_DNA"/>
</dbReference>
<dbReference type="SFLD" id="SFLDG01067">
    <property type="entry name" value="SPASM/twitch_domain_containing"/>
    <property type="match status" value="1"/>
</dbReference>
<organism evidence="10 11">
    <name type="scientific">Lachnospira pectinoschiza</name>
    <dbReference type="NCBI Taxonomy" id="28052"/>
    <lineage>
        <taxon>Bacteria</taxon>
        <taxon>Bacillati</taxon>
        <taxon>Bacillota</taxon>
        <taxon>Clostridia</taxon>
        <taxon>Lachnospirales</taxon>
        <taxon>Lachnospiraceae</taxon>
        <taxon>Lachnospira</taxon>
    </lineage>
</organism>
<keyword evidence="3 8" id="KW-0479">Metal-binding</keyword>
<dbReference type="GO" id="GO:1904047">
    <property type="term" value="F:S-adenosyl-L-methionine binding"/>
    <property type="evidence" value="ECO:0007669"/>
    <property type="project" value="UniProtKB-UniRule"/>
</dbReference>
<keyword evidence="7 8" id="KW-0456">Lyase</keyword>
<comment type="similarity">
    <text evidence="8">Belongs to the radical SAM superfamily. 7-carboxy-7-deazaguanine synthase family.</text>
</comment>
<dbReference type="InterPro" id="IPR007197">
    <property type="entry name" value="rSAM"/>
</dbReference>
<proteinExistence type="inferred from homology"/>
<comment type="pathway">
    <text evidence="8">Purine metabolism; 7-cyano-7-deazaguanine biosynthesis.</text>
</comment>
<keyword evidence="1 8" id="KW-0004">4Fe-4S</keyword>
<sequence>MDINYELTFPLVEHFISINGEGRRAGQLALFIRLAGCNLDCSYCDTKWANKADVKFEKKTIREIVDIVKNSNCKNVTLTGGEPLLKKDVDKLIAAILELDDIRLEIETNGSQPIKKYDDWKRRPVMTLDYKLASSGCEAAMDTENFNYLHKEDSVKFVSGSRADLERTLEIITKYDLTSKANCIISPVFGQIEPVEIVDFMKEHEMNDVFLQLQMHKIIWDPNKQGV</sequence>
<dbReference type="CDD" id="cd01335">
    <property type="entry name" value="Radical_SAM"/>
    <property type="match status" value="1"/>
</dbReference>
<evidence type="ECO:0000313" key="11">
    <source>
        <dbReference type="Proteomes" id="UP000187651"/>
    </source>
</evidence>
<feature type="binding site" evidence="8">
    <location>
        <begin position="18"/>
        <end position="20"/>
    </location>
    <ligand>
        <name>substrate</name>
    </ligand>
</feature>
<evidence type="ECO:0000256" key="4">
    <source>
        <dbReference type="ARBA" id="ARBA00022842"/>
    </source>
</evidence>
<dbReference type="HAMAP" id="MF_00917">
    <property type="entry name" value="QueE"/>
    <property type="match status" value="1"/>
</dbReference>
<keyword evidence="8" id="KW-0671">Queuosine biosynthesis</keyword>
<comment type="cofactor">
    <cofactor evidence="8">
        <name>S-adenosyl-L-methionine</name>
        <dbReference type="ChEBI" id="CHEBI:59789"/>
    </cofactor>
    <text evidence="8">Binds 1 S-adenosyl-L-methionine per subunit.</text>
</comment>
<dbReference type="GO" id="GO:0008616">
    <property type="term" value="P:tRNA queuosine(34) biosynthetic process"/>
    <property type="evidence" value="ECO:0007669"/>
    <property type="project" value="UniProtKB-UniRule"/>
</dbReference>
<dbReference type="NCBIfam" id="TIGR03963">
    <property type="entry name" value="rSAM_QueE_Clost"/>
    <property type="match status" value="1"/>
</dbReference>
<dbReference type="OrthoDB" id="9792276at2"/>
<dbReference type="AlphaFoldDB" id="A0A1G9WXS4"/>
<evidence type="ECO:0000256" key="6">
    <source>
        <dbReference type="ARBA" id="ARBA00023014"/>
    </source>
</evidence>
<dbReference type="PIRSF" id="PIRSF000370">
    <property type="entry name" value="QueE"/>
    <property type="match status" value="1"/>
</dbReference>
<gene>
    <name evidence="8" type="primary">queE</name>
    <name evidence="10" type="ORF">SAMN05216544_1372</name>
</gene>